<evidence type="ECO:0000313" key="2">
    <source>
        <dbReference type="Proteomes" id="UP000005239"/>
    </source>
</evidence>
<accession>A0A8R1UWR4</accession>
<dbReference type="Proteomes" id="UP000005239">
    <property type="component" value="Unassembled WGS sequence"/>
</dbReference>
<protein>
    <submittedName>
        <fullName evidence="1">Uncharacterized protein</fullName>
    </submittedName>
</protein>
<evidence type="ECO:0000313" key="1">
    <source>
        <dbReference type="EnsemblMetazoa" id="PPA42554.1"/>
    </source>
</evidence>
<name>A0A2A6BX69_PRIPA</name>
<reference evidence="1" key="2">
    <citation type="submission" date="2022-06" db="UniProtKB">
        <authorList>
            <consortium name="EnsemblMetazoa"/>
        </authorList>
    </citation>
    <scope>IDENTIFICATION</scope>
    <source>
        <strain evidence="1">PS312</strain>
    </source>
</reference>
<organism evidence="1 2">
    <name type="scientific">Pristionchus pacificus</name>
    <name type="common">Parasitic nematode worm</name>
    <dbReference type="NCBI Taxonomy" id="54126"/>
    <lineage>
        <taxon>Eukaryota</taxon>
        <taxon>Metazoa</taxon>
        <taxon>Ecdysozoa</taxon>
        <taxon>Nematoda</taxon>
        <taxon>Chromadorea</taxon>
        <taxon>Rhabditida</taxon>
        <taxon>Rhabditina</taxon>
        <taxon>Diplogasteromorpha</taxon>
        <taxon>Diplogasteroidea</taxon>
        <taxon>Neodiplogasteridae</taxon>
        <taxon>Pristionchus</taxon>
    </lineage>
</organism>
<reference evidence="2" key="1">
    <citation type="journal article" date="2008" name="Nat. Genet.">
        <title>The Pristionchus pacificus genome provides a unique perspective on nematode lifestyle and parasitism.</title>
        <authorList>
            <person name="Dieterich C."/>
            <person name="Clifton S.W."/>
            <person name="Schuster L.N."/>
            <person name="Chinwalla A."/>
            <person name="Delehaunty K."/>
            <person name="Dinkelacker I."/>
            <person name="Fulton L."/>
            <person name="Fulton R."/>
            <person name="Godfrey J."/>
            <person name="Minx P."/>
            <person name="Mitreva M."/>
            <person name="Roeseler W."/>
            <person name="Tian H."/>
            <person name="Witte H."/>
            <person name="Yang S.P."/>
            <person name="Wilson R.K."/>
            <person name="Sommer R.J."/>
        </authorList>
    </citation>
    <scope>NUCLEOTIDE SEQUENCE [LARGE SCALE GENOMIC DNA]</scope>
    <source>
        <strain evidence="2">PS312</strain>
    </source>
</reference>
<accession>A0A2A6BX69</accession>
<gene>
    <name evidence="1" type="primary">WBGene00280923</name>
</gene>
<keyword evidence="2" id="KW-1185">Reference proteome</keyword>
<proteinExistence type="predicted"/>
<dbReference type="EnsemblMetazoa" id="PPA42554.1">
    <property type="protein sequence ID" value="PPA42554.1"/>
    <property type="gene ID" value="WBGene00280923"/>
</dbReference>
<dbReference type="AlphaFoldDB" id="A0A2A6BX69"/>
<sequence length="173" mass="19878">ISTVERRGAQARKNPYLESLRIDKTSYDEITVTLRMQKRSHIQNFRGIVTGWKVNGAEIYFPALENMSTNFCPVISKNGGVAYLRKKVGEKWNAYDSTSFLKKIVTYSGKFFLDITETVNEFCIYEYTGGEYIFGASSKFWEHDARETSDGSFAINEWRTIRGQWPLHVFAAA</sequence>